<keyword evidence="2" id="KW-0813">Transport</keyword>
<dbReference type="CDD" id="cd10147">
    <property type="entry name" value="Wzt_C-like"/>
    <property type="match status" value="1"/>
</dbReference>
<protein>
    <submittedName>
        <fullName evidence="6">ABC transporter ATP-binding protein</fullName>
    </submittedName>
</protein>
<proteinExistence type="inferred from homology"/>
<evidence type="ECO:0000259" key="5">
    <source>
        <dbReference type="PROSITE" id="PS50893"/>
    </source>
</evidence>
<dbReference type="SMART" id="SM00382">
    <property type="entry name" value="AAA"/>
    <property type="match status" value="1"/>
</dbReference>
<dbReference type="SUPFAM" id="SSF52540">
    <property type="entry name" value="P-loop containing nucleoside triphosphate hydrolases"/>
    <property type="match status" value="1"/>
</dbReference>
<dbReference type="EMBL" id="JAMPKM010000006">
    <property type="protein sequence ID" value="MEP0817860.1"/>
    <property type="molecule type" value="Genomic_DNA"/>
</dbReference>
<dbReference type="InterPro" id="IPR003593">
    <property type="entry name" value="AAA+_ATPase"/>
</dbReference>
<dbReference type="InterPro" id="IPR050683">
    <property type="entry name" value="Bact_Polysacc_Export_ATP-bd"/>
</dbReference>
<dbReference type="InterPro" id="IPR015860">
    <property type="entry name" value="ABC_transpr_TagH-like"/>
</dbReference>
<keyword evidence="4 6" id="KW-0067">ATP-binding</keyword>
<dbReference type="Pfam" id="PF00005">
    <property type="entry name" value="ABC_tran"/>
    <property type="match status" value="1"/>
</dbReference>
<name>A0ABV0J7W7_9CYAN</name>
<evidence type="ECO:0000313" key="6">
    <source>
        <dbReference type="EMBL" id="MEP0817860.1"/>
    </source>
</evidence>
<evidence type="ECO:0000256" key="3">
    <source>
        <dbReference type="ARBA" id="ARBA00022741"/>
    </source>
</evidence>
<organism evidence="6 7">
    <name type="scientific">Trichocoleus desertorum GB2-A4</name>
    <dbReference type="NCBI Taxonomy" id="2933944"/>
    <lineage>
        <taxon>Bacteria</taxon>
        <taxon>Bacillati</taxon>
        <taxon>Cyanobacteriota</taxon>
        <taxon>Cyanophyceae</taxon>
        <taxon>Leptolyngbyales</taxon>
        <taxon>Trichocoleusaceae</taxon>
        <taxon>Trichocoleus</taxon>
    </lineage>
</organism>
<dbReference type="InterPro" id="IPR029439">
    <property type="entry name" value="Wzt_C"/>
</dbReference>
<evidence type="ECO:0000313" key="7">
    <source>
        <dbReference type="Proteomes" id="UP001464891"/>
    </source>
</evidence>
<reference evidence="6 7" key="1">
    <citation type="submission" date="2022-04" db="EMBL/GenBank/DDBJ databases">
        <title>Positive selection, recombination, and allopatry shape intraspecific diversity of widespread and dominant cyanobacteria.</title>
        <authorList>
            <person name="Wei J."/>
            <person name="Shu W."/>
            <person name="Hu C."/>
        </authorList>
    </citation>
    <scope>NUCLEOTIDE SEQUENCE [LARGE SCALE GENOMIC DNA]</scope>
    <source>
        <strain evidence="6 7">GB2-A4</strain>
    </source>
</reference>
<evidence type="ECO:0000256" key="2">
    <source>
        <dbReference type="ARBA" id="ARBA00022448"/>
    </source>
</evidence>
<dbReference type="Gene3D" id="3.40.50.300">
    <property type="entry name" value="P-loop containing nucleotide triphosphate hydrolases"/>
    <property type="match status" value="1"/>
</dbReference>
<dbReference type="Gene3D" id="2.70.50.60">
    <property type="entry name" value="abc- transporter (atp binding component) like domain"/>
    <property type="match status" value="1"/>
</dbReference>
<dbReference type="InterPro" id="IPR003439">
    <property type="entry name" value="ABC_transporter-like_ATP-bd"/>
</dbReference>
<feature type="domain" description="ABC transporter" evidence="5">
    <location>
        <begin position="23"/>
        <end position="249"/>
    </location>
</feature>
<gene>
    <name evidence="6" type="ORF">NC998_12220</name>
</gene>
<dbReference type="PROSITE" id="PS50893">
    <property type="entry name" value="ABC_TRANSPORTER_2"/>
    <property type="match status" value="1"/>
</dbReference>
<dbReference type="Proteomes" id="UP001464891">
    <property type="component" value="Unassembled WGS sequence"/>
</dbReference>
<dbReference type="CDD" id="cd03220">
    <property type="entry name" value="ABC_KpsT_Wzt"/>
    <property type="match status" value="1"/>
</dbReference>
<comment type="similarity">
    <text evidence="1">Belongs to the ABC transporter superfamily.</text>
</comment>
<keyword evidence="3" id="KW-0547">Nucleotide-binding</keyword>
<dbReference type="InterPro" id="IPR027417">
    <property type="entry name" value="P-loop_NTPase"/>
</dbReference>
<dbReference type="GO" id="GO:0005524">
    <property type="term" value="F:ATP binding"/>
    <property type="evidence" value="ECO:0007669"/>
    <property type="project" value="UniProtKB-KW"/>
</dbReference>
<comment type="caution">
    <text evidence="6">The sequence shown here is derived from an EMBL/GenBank/DDBJ whole genome shotgun (WGS) entry which is preliminary data.</text>
</comment>
<evidence type="ECO:0000256" key="4">
    <source>
        <dbReference type="ARBA" id="ARBA00022840"/>
    </source>
</evidence>
<dbReference type="PANTHER" id="PTHR46743">
    <property type="entry name" value="TEICHOIC ACIDS EXPORT ATP-BINDING PROTEIN TAGH"/>
    <property type="match status" value="1"/>
</dbReference>
<dbReference type="Pfam" id="PF14524">
    <property type="entry name" value="Wzt_C"/>
    <property type="match status" value="1"/>
</dbReference>
<sequence length="417" mass="46210">MRYAVSVQGLGKQFSRYHGDRPLTFQEAVLSGLRRMQPVEKFWALRDISFNVLPGQMLGIIGRNGAGKSTLLQLIGGVGRPDEGKVKINGRIGALLDLGAGFHSDLTGRENVFVSGVVAGLTRREVARRFDAIVEFAELAPFIDSPLRTYSTGMQMRLAFAVAVHTDPQVLLVDEFLSVGDISFQAKCLDRIAQLKEQGCAIILISHSAEQIQELCDQAIWLRDGQIIAYGEPGIVAGQYVAEMRSETQRRTPTRPPKLTDSGIELRVNENRFGSLEAEITNVRLLPKGEIESGAPLAIEIHYQAEQPVESPIISVTISREDGQACFDISTETLGRSLPLLDGKNQITLHLDRLDLVGGDYFVDVGIYEQNWAYAYDYHWHAYPLSVRSPIQQKGILSSPHRWRLSPAQVPALGTRY</sequence>
<dbReference type="RefSeq" id="WP_190434748.1">
    <property type="nucleotide sequence ID" value="NZ_JAMPKM010000006.1"/>
</dbReference>
<evidence type="ECO:0000256" key="1">
    <source>
        <dbReference type="ARBA" id="ARBA00005417"/>
    </source>
</evidence>
<dbReference type="PANTHER" id="PTHR46743:SF2">
    <property type="entry name" value="TEICHOIC ACIDS EXPORT ATP-BINDING PROTEIN TAGH"/>
    <property type="match status" value="1"/>
</dbReference>
<accession>A0ABV0J7W7</accession>
<keyword evidence="7" id="KW-1185">Reference proteome</keyword>